<gene>
    <name evidence="5" type="ordered locus">MBIO_0550</name>
</gene>
<dbReference type="Proteomes" id="UP000006810">
    <property type="component" value="Chromosome"/>
</dbReference>
<evidence type="ECO:0000256" key="1">
    <source>
        <dbReference type="ARBA" id="ARBA00022448"/>
    </source>
</evidence>
<keyword evidence="6" id="KW-1185">Reference proteome</keyword>
<dbReference type="EMBL" id="AP009608">
    <property type="protein sequence ID" value="BAH69815.1"/>
    <property type="molecule type" value="Genomic_DNA"/>
</dbReference>
<dbReference type="InterPro" id="IPR027417">
    <property type="entry name" value="P-loop_NTPase"/>
</dbReference>
<reference evidence="5 6" key="1">
    <citation type="journal article" date="2009" name="Curr. Microbiol.">
        <title>Molecular cloning and expression of a novel cholinephosphotransferase involved in glycoglycerophospholipid biosynthesis of Mycoplasma fermentans.</title>
        <authorList>
            <person name="Ishida N."/>
            <person name="Irikura D."/>
            <person name="Matsuda K."/>
            <person name="Sato S."/>
            <person name="Asano K."/>
        </authorList>
    </citation>
    <scope>NUCLEOTIDE SEQUENCE [LARGE SCALE GENOMIC DNA]</scope>
    <source>
        <strain evidence="6">ATCC 19989 / NBRC 14854 / NCTC 10117 / PG18</strain>
    </source>
</reference>
<dbReference type="eggNOG" id="COG1131">
    <property type="taxonomic scope" value="Bacteria"/>
</dbReference>
<dbReference type="InterPro" id="IPR003439">
    <property type="entry name" value="ABC_transporter-like_ATP-bd"/>
</dbReference>
<dbReference type="HOGENOM" id="CLU_000604_1_2_14"/>
<evidence type="ECO:0000313" key="6">
    <source>
        <dbReference type="Proteomes" id="UP000006810"/>
    </source>
</evidence>
<dbReference type="PATRIC" id="fig|496833.3.peg.137"/>
<keyword evidence="2" id="KW-0547">Nucleotide-binding</keyword>
<dbReference type="PROSITE" id="PS50893">
    <property type="entry name" value="ABC_TRANSPORTER_2"/>
    <property type="match status" value="1"/>
</dbReference>
<dbReference type="Gene3D" id="3.40.50.300">
    <property type="entry name" value="P-loop containing nucleotide triphosphate hydrolases"/>
    <property type="match status" value="1"/>
</dbReference>
<evidence type="ECO:0000259" key="4">
    <source>
        <dbReference type="PROSITE" id="PS50893"/>
    </source>
</evidence>
<keyword evidence="1" id="KW-0813">Transport</keyword>
<organism evidence="5 6">
    <name type="scientific">Mycoplasmopsis fermentans (strain ATCC 19989 / NBRC 14854 / NCTC 10117 / PG18)</name>
    <name type="common">Mycoplasma fermentans</name>
    <dbReference type="NCBI Taxonomy" id="496833"/>
    <lineage>
        <taxon>Bacteria</taxon>
        <taxon>Bacillati</taxon>
        <taxon>Mycoplasmatota</taxon>
        <taxon>Mycoplasmoidales</taxon>
        <taxon>Metamycoplasmataceae</taxon>
        <taxon>Mycoplasmopsis</taxon>
    </lineage>
</organism>
<dbReference type="Pfam" id="PF00005">
    <property type="entry name" value="ABC_tran"/>
    <property type="match status" value="1"/>
</dbReference>
<evidence type="ECO:0000256" key="2">
    <source>
        <dbReference type="ARBA" id="ARBA00022741"/>
    </source>
</evidence>
<evidence type="ECO:0000313" key="5">
    <source>
        <dbReference type="EMBL" id="BAH69815.1"/>
    </source>
</evidence>
<protein>
    <recommendedName>
        <fullName evidence="4">ABC transporter domain-containing protein</fullName>
    </recommendedName>
</protein>
<evidence type="ECO:0000256" key="3">
    <source>
        <dbReference type="ARBA" id="ARBA00022840"/>
    </source>
</evidence>
<keyword evidence="3" id="KW-0067">ATP-binding</keyword>
<accession>C4XF93</accession>
<sequence>MMFMSTFINNQKWNKKSVQHTSFYHFQINLLLGRNGQGKTLLLNIASMQDDNFTGEIFYENENIKNCKEWKNIFFLPTDFNFPVFLTSYKFIKIYLKLFSTKIFGKFEIENKFKEFGLFECINKNPNKLSSGQKRTLLFLLINMIEPKVLLLDEPEANLDPYARNQLYQRLQALKQKGVSIILASHVIDSNNEIIDYITILNEKEIVFESKINSVKESSSIYENFNKEIYDKI</sequence>
<dbReference type="PANTHER" id="PTHR42939">
    <property type="entry name" value="ABC TRANSPORTER ATP-BINDING PROTEIN ALBC-RELATED"/>
    <property type="match status" value="1"/>
</dbReference>
<dbReference type="GO" id="GO:0005524">
    <property type="term" value="F:ATP binding"/>
    <property type="evidence" value="ECO:0007669"/>
    <property type="project" value="UniProtKB-KW"/>
</dbReference>
<dbReference type="KEGG" id="mfp:MBIO_0550"/>
<dbReference type="GO" id="GO:0016887">
    <property type="term" value="F:ATP hydrolysis activity"/>
    <property type="evidence" value="ECO:0007669"/>
    <property type="project" value="InterPro"/>
</dbReference>
<dbReference type="AlphaFoldDB" id="C4XF93"/>
<feature type="domain" description="ABC transporter" evidence="4">
    <location>
        <begin position="1"/>
        <end position="228"/>
    </location>
</feature>
<proteinExistence type="predicted"/>
<name>C4XF93_MYCFP</name>
<dbReference type="InterPro" id="IPR051782">
    <property type="entry name" value="ABC_Transporter_VariousFunc"/>
</dbReference>
<dbReference type="PANTHER" id="PTHR42939:SF1">
    <property type="entry name" value="ABC TRANSPORTER ATP-BINDING PROTEIN ALBC-RELATED"/>
    <property type="match status" value="1"/>
</dbReference>
<dbReference type="SUPFAM" id="SSF52540">
    <property type="entry name" value="P-loop containing nucleoside triphosphate hydrolases"/>
    <property type="match status" value="1"/>
</dbReference>